<organism evidence="1 2">
    <name type="scientific">Caenorhabditis bovis</name>
    <dbReference type="NCBI Taxonomy" id="2654633"/>
    <lineage>
        <taxon>Eukaryota</taxon>
        <taxon>Metazoa</taxon>
        <taxon>Ecdysozoa</taxon>
        <taxon>Nematoda</taxon>
        <taxon>Chromadorea</taxon>
        <taxon>Rhabditida</taxon>
        <taxon>Rhabditina</taxon>
        <taxon>Rhabditomorpha</taxon>
        <taxon>Rhabditoidea</taxon>
        <taxon>Rhabditidae</taxon>
        <taxon>Peloderinae</taxon>
        <taxon>Caenorhabditis</taxon>
    </lineage>
</organism>
<dbReference type="EMBL" id="CADEPM010000005">
    <property type="protein sequence ID" value="CAB3406518.1"/>
    <property type="molecule type" value="Genomic_DNA"/>
</dbReference>
<dbReference type="Proteomes" id="UP000494206">
    <property type="component" value="Unassembled WGS sequence"/>
</dbReference>
<dbReference type="AlphaFoldDB" id="A0A8S1F4A6"/>
<keyword evidence="2" id="KW-1185">Reference proteome</keyword>
<evidence type="ECO:0000313" key="2">
    <source>
        <dbReference type="Proteomes" id="UP000494206"/>
    </source>
</evidence>
<comment type="caution">
    <text evidence="1">The sequence shown here is derived from an EMBL/GenBank/DDBJ whole genome shotgun (WGS) entry which is preliminary data.</text>
</comment>
<sequence>MLHFLLIFPRLLSAQRILDELTYAVWLNTNGTIQSAHVGWTDEYGDTFKLAFVDEQSDPMDFLLDDPKPEVRVTNDFQTAAFNDFMNRFENHTDIGNVKITVPNVTASMESTLRRNPKVLTRIETLSFNSYDQQLIREMLRRCIGSPSKLQISFFAFHQRSIEILGSQFLDEPKIRGVGELNMKTIESDVSDEQLDRLSCPRILIRSSSVSSVGINRILREWQDGRRRGMTYLNIVSDDLQKAEIMSGVPKRPLQRGVWEIKNRFGHVATVSVSRVPSNFFEPKPTFEFSLQ</sequence>
<dbReference type="OrthoDB" id="5809784at2759"/>
<accession>A0A8S1F4A6</accession>
<gene>
    <name evidence="1" type="ORF">CBOVIS_LOCUS8581</name>
</gene>
<evidence type="ECO:0000313" key="1">
    <source>
        <dbReference type="EMBL" id="CAB3406518.1"/>
    </source>
</evidence>
<evidence type="ECO:0008006" key="3">
    <source>
        <dbReference type="Google" id="ProtNLM"/>
    </source>
</evidence>
<protein>
    <recommendedName>
        <fullName evidence="3">F-box associated domain-containing protein</fullName>
    </recommendedName>
</protein>
<name>A0A8S1F4A6_9PELO</name>
<reference evidence="1 2" key="1">
    <citation type="submission" date="2020-04" db="EMBL/GenBank/DDBJ databases">
        <authorList>
            <person name="Laetsch R D."/>
            <person name="Stevens L."/>
            <person name="Kumar S."/>
            <person name="Blaxter L. M."/>
        </authorList>
    </citation>
    <scope>NUCLEOTIDE SEQUENCE [LARGE SCALE GENOMIC DNA]</scope>
</reference>
<proteinExistence type="predicted"/>